<reference evidence="2 3" key="1">
    <citation type="submission" date="2017-05" db="EMBL/GenBank/DDBJ databases">
        <authorList>
            <person name="Song R."/>
            <person name="Chenine A.L."/>
            <person name="Ruprecht R.M."/>
        </authorList>
    </citation>
    <scope>NUCLEOTIDE SEQUENCE [LARGE SCALE GENOMIC DNA]</scope>
    <source>
        <strain evidence="2 3">CECT 8899</strain>
    </source>
</reference>
<accession>A0A238LHY0</accession>
<proteinExistence type="predicted"/>
<dbReference type="SUPFAM" id="SSF52540">
    <property type="entry name" value="P-loop containing nucleoside triphosphate hydrolases"/>
    <property type="match status" value="1"/>
</dbReference>
<dbReference type="InterPro" id="IPR027417">
    <property type="entry name" value="P-loop_NTPase"/>
</dbReference>
<evidence type="ECO:0000313" key="2">
    <source>
        <dbReference type="EMBL" id="SMY09289.1"/>
    </source>
</evidence>
<evidence type="ECO:0000259" key="1">
    <source>
        <dbReference type="SMART" id="SM00382"/>
    </source>
</evidence>
<dbReference type="Pfam" id="PF13401">
    <property type="entry name" value="AAA_22"/>
    <property type="match status" value="1"/>
</dbReference>
<dbReference type="SMART" id="SM00382">
    <property type="entry name" value="AAA"/>
    <property type="match status" value="1"/>
</dbReference>
<dbReference type="Gene3D" id="3.40.50.300">
    <property type="entry name" value="P-loop containing nucleotide triphosphate hydrolases"/>
    <property type="match status" value="1"/>
</dbReference>
<protein>
    <recommendedName>
        <fullName evidence="1">AAA+ ATPase domain-containing protein</fullName>
    </recommendedName>
</protein>
<dbReference type="InterPro" id="IPR003593">
    <property type="entry name" value="AAA+_ATPase"/>
</dbReference>
<dbReference type="InterPro" id="IPR052026">
    <property type="entry name" value="ExeA_AAA_ATPase_DNA-bind"/>
</dbReference>
<dbReference type="InterPro" id="IPR049945">
    <property type="entry name" value="AAA_22"/>
</dbReference>
<name>A0A238LHY0_9RHOB</name>
<dbReference type="GO" id="GO:0016887">
    <property type="term" value="F:ATP hydrolysis activity"/>
    <property type="evidence" value="ECO:0007669"/>
    <property type="project" value="InterPro"/>
</dbReference>
<sequence>MKDTERADVPRVKSLERCIPQGALSGMGMNSTLDIYTQHFGLTERPFSLVPDPDFLFWSRLHTRAYSMLEYGILTRAPITLITGEVGAGKTTLLHHLLRSVSDDVQVGLVANAHGDRGELLRWVLMSLSQDAPLNAGYVDLFAQFQDYLIAQYAEGRRVILIFDEAQNLSLESLEELRMFTNINSNKDELLQLILVGQPELRRHVQRPELRQFAQRVSSSYHIDAMSQDMVRDYIAHRLKVAGADRPIFDKDACNLVHRAAAGVPRLVNQLCDLAMVYAFTMDEQTVRCATVQQVLDEGAFFAGGMDTELPLYLGSDTRRTAP</sequence>
<dbReference type="Proteomes" id="UP000201613">
    <property type="component" value="Unassembled WGS sequence"/>
</dbReference>
<keyword evidence="3" id="KW-1185">Reference proteome</keyword>
<dbReference type="AlphaFoldDB" id="A0A238LHY0"/>
<evidence type="ECO:0000313" key="3">
    <source>
        <dbReference type="Proteomes" id="UP000201613"/>
    </source>
</evidence>
<dbReference type="PANTHER" id="PTHR35894">
    <property type="entry name" value="GENERAL SECRETION PATHWAY PROTEIN A-RELATED"/>
    <property type="match status" value="1"/>
</dbReference>
<organism evidence="2 3">
    <name type="scientific">Flavimaricola marinus</name>
    <dbReference type="NCBI Taxonomy" id="1819565"/>
    <lineage>
        <taxon>Bacteria</taxon>
        <taxon>Pseudomonadati</taxon>
        <taxon>Pseudomonadota</taxon>
        <taxon>Alphaproteobacteria</taxon>
        <taxon>Rhodobacterales</taxon>
        <taxon>Paracoccaceae</taxon>
        <taxon>Flavimaricola</taxon>
    </lineage>
</organism>
<dbReference type="PANTHER" id="PTHR35894:SF1">
    <property type="entry name" value="PHOSPHORIBULOKINASE _ URIDINE KINASE FAMILY"/>
    <property type="match status" value="1"/>
</dbReference>
<dbReference type="EMBL" id="FXZK01000008">
    <property type="protein sequence ID" value="SMY09289.1"/>
    <property type="molecule type" value="Genomic_DNA"/>
</dbReference>
<feature type="domain" description="AAA+ ATPase" evidence="1">
    <location>
        <begin position="76"/>
        <end position="218"/>
    </location>
</feature>
<gene>
    <name evidence="2" type="ORF">LOM8899_03454</name>
</gene>